<sequence>MVDVRCGKIAQAMIDGDGGRTGQPRARLSVRVRPANAASGRAVRIRVREVRAALPSAATGERRPSGRENGV</sequence>
<reference evidence="1 2" key="1">
    <citation type="submission" date="2020-01" db="EMBL/GenBank/DDBJ databases">
        <title>Polyphasic characterisation and genomic insights into a novel alkali tolerant bacterium VR-M41.</title>
        <authorList>
            <person name="Vemuluri V.R."/>
        </authorList>
    </citation>
    <scope>NUCLEOTIDE SEQUENCE [LARGE SCALE GENOMIC DNA]</scope>
    <source>
        <strain evidence="1 2">VR-M41</strain>
    </source>
</reference>
<protein>
    <submittedName>
        <fullName evidence="1">Uncharacterized protein</fullName>
    </submittedName>
</protein>
<gene>
    <name evidence="1" type="ORF">GYN08_18480</name>
</gene>
<name>A0ABX0F8J8_9BACL</name>
<evidence type="ECO:0000313" key="2">
    <source>
        <dbReference type="Proteomes" id="UP000800303"/>
    </source>
</evidence>
<dbReference type="RefSeq" id="WP_166277390.1">
    <property type="nucleotide sequence ID" value="NZ_JAAFGS010000007.1"/>
</dbReference>
<proteinExistence type="predicted"/>
<dbReference type="EMBL" id="JAAFGS010000007">
    <property type="protein sequence ID" value="NGZ77281.1"/>
    <property type="molecule type" value="Genomic_DNA"/>
</dbReference>
<accession>A0ABX0F8J8</accession>
<evidence type="ECO:0000313" key="1">
    <source>
        <dbReference type="EMBL" id="NGZ77281.1"/>
    </source>
</evidence>
<keyword evidence="2" id="KW-1185">Reference proteome</keyword>
<organism evidence="1 2">
    <name type="scientific">Saccharibacillus alkalitolerans</name>
    <dbReference type="NCBI Taxonomy" id="2705290"/>
    <lineage>
        <taxon>Bacteria</taxon>
        <taxon>Bacillati</taxon>
        <taxon>Bacillota</taxon>
        <taxon>Bacilli</taxon>
        <taxon>Bacillales</taxon>
        <taxon>Paenibacillaceae</taxon>
        <taxon>Saccharibacillus</taxon>
    </lineage>
</organism>
<comment type="caution">
    <text evidence="1">The sequence shown here is derived from an EMBL/GenBank/DDBJ whole genome shotgun (WGS) entry which is preliminary data.</text>
</comment>
<dbReference type="Proteomes" id="UP000800303">
    <property type="component" value="Unassembled WGS sequence"/>
</dbReference>